<organism evidence="1 2">
    <name type="scientific">Pristionchus entomophagus</name>
    <dbReference type="NCBI Taxonomy" id="358040"/>
    <lineage>
        <taxon>Eukaryota</taxon>
        <taxon>Metazoa</taxon>
        <taxon>Ecdysozoa</taxon>
        <taxon>Nematoda</taxon>
        <taxon>Chromadorea</taxon>
        <taxon>Rhabditida</taxon>
        <taxon>Rhabditina</taxon>
        <taxon>Diplogasteromorpha</taxon>
        <taxon>Diplogasteroidea</taxon>
        <taxon>Neodiplogasteridae</taxon>
        <taxon>Pristionchus</taxon>
    </lineage>
</organism>
<accession>A0AAV5TS46</accession>
<gene>
    <name evidence="1" type="ORF">PENTCL1PPCAC_19296</name>
</gene>
<evidence type="ECO:0000313" key="2">
    <source>
        <dbReference type="Proteomes" id="UP001432027"/>
    </source>
</evidence>
<dbReference type="AlphaFoldDB" id="A0AAV5TS46"/>
<reference evidence="1" key="1">
    <citation type="submission" date="2023-10" db="EMBL/GenBank/DDBJ databases">
        <title>Genome assembly of Pristionchus species.</title>
        <authorList>
            <person name="Yoshida K."/>
            <person name="Sommer R.J."/>
        </authorList>
    </citation>
    <scope>NUCLEOTIDE SEQUENCE</scope>
    <source>
        <strain evidence="1">RS0144</strain>
    </source>
</reference>
<protein>
    <submittedName>
        <fullName evidence="1">Uncharacterized protein</fullName>
    </submittedName>
</protein>
<comment type="caution">
    <text evidence="1">The sequence shown here is derived from an EMBL/GenBank/DDBJ whole genome shotgun (WGS) entry which is preliminary data.</text>
</comment>
<sequence>ADSSTRMDIEKILCVLEQMGSRAKRIEAFHELREWIDETLEDTVENHTYDERILKMCLRAIKIHYDVLSLIVSCISNVVHAPTLGVVESDEVLLPFIFDELRAAQEMGEDSDEGEDLHLELSDLLDQLYLYTCPSYRTMLVVRYHTQITGALLAMRPEKLASFVEYPAFYAIIASTQSILHAIGTSVQPAIPGLYRCVDPESIEVVMRVLQTALDGDHSSHLEAMLSYDFLTVAGALKSSGLDRDAYIFERLLRKFPVMRQGFIDLTEGGTGPVSIIGRGFIKKPLPAAEYVFIDEDTEF</sequence>
<dbReference type="EMBL" id="BTSX01000004">
    <property type="protein sequence ID" value="GMS97121.1"/>
    <property type="molecule type" value="Genomic_DNA"/>
</dbReference>
<keyword evidence="2" id="KW-1185">Reference proteome</keyword>
<dbReference type="Proteomes" id="UP001432027">
    <property type="component" value="Unassembled WGS sequence"/>
</dbReference>
<proteinExistence type="predicted"/>
<name>A0AAV5TS46_9BILA</name>
<evidence type="ECO:0000313" key="1">
    <source>
        <dbReference type="EMBL" id="GMS97121.1"/>
    </source>
</evidence>
<feature type="non-terminal residue" evidence="1">
    <location>
        <position position="1"/>
    </location>
</feature>